<dbReference type="Gene3D" id="2.60.120.260">
    <property type="entry name" value="Galactose-binding domain-like"/>
    <property type="match status" value="1"/>
</dbReference>
<dbReference type="InterPro" id="IPR000772">
    <property type="entry name" value="Ricin_B_lectin"/>
</dbReference>
<feature type="domain" description="Beta-mannosidase-like galactose-binding" evidence="7">
    <location>
        <begin position="98"/>
        <end position="169"/>
    </location>
</feature>
<feature type="domain" description="Ricin B lectin" evidence="6">
    <location>
        <begin position="686"/>
        <end position="769"/>
    </location>
</feature>
<dbReference type="Proteomes" id="UP000287394">
    <property type="component" value="Chromosome"/>
</dbReference>
<dbReference type="InterPro" id="IPR036156">
    <property type="entry name" value="Beta-gal/glucu_dom_sf"/>
</dbReference>
<dbReference type="CDD" id="cd00161">
    <property type="entry name" value="beta-trefoil_Ricin-like"/>
    <property type="match status" value="1"/>
</dbReference>
<dbReference type="SUPFAM" id="SSF49785">
    <property type="entry name" value="Galactose-binding domain-like"/>
    <property type="match status" value="1"/>
</dbReference>
<dbReference type="SUPFAM" id="SSF51445">
    <property type="entry name" value="(Trans)glycosidases"/>
    <property type="match status" value="1"/>
</dbReference>
<dbReference type="GO" id="GO:0004553">
    <property type="term" value="F:hydrolase activity, hydrolyzing O-glycosyl compounds"/>
    <property type="evidence" value="ECO:0007669"/>
    <property type="project" value="InterPro"/>
</dbReference>
<evidence type="ECO:0000259" key="5">
    <source>
        <dbReference type="Pfam" id="PF02836"/>
    </source>
</evidence>
<dbReference type="KEGG" id="ccot:CCAX7_41940"/>
<evidence type="ECO:0000256" key="2">
    <source>
        <dbReference type="ARBA" id="ARBA00022801"/>
    </source>
</evidence>
<dbReference type="InterPro" id="IPR006102">
    <property type="entry name" value="Ig-like_GH2"/>
</dbReference>
<dbReference type="InterPro" id="IPR006103">
    <property type="entry name" value="Glyco_hydro_2_cat"/>
</dbReference>
<evidence type="ECO:0000259" key="6">
    <source>
        <dbReference type="Pfam" id="PF14200"/>
    </source>
</evidence>
<dbReference type="Gene3D" id="2.80.10.50">
    <property type="match status" value="1"/>
</dbReference>
<dbReference type="InterPro" id="IPR008979">
    <property type="entry name" value="Galactose-bd-like_sf"/>
</dbReference>
<sequence length="851" mass="94101">MMFSARRVAVPAFVSAPIVICVLMMFGVFSAHAVPQPPSLSRTDAPLDGAWQFHRGVAPHAQEAAFDDSAWDPVKLPHTWNAKDGEDGGGKYYRGVGWYRTHYTPPANLAGRRLLLQFDAASLAASVYVNGALVGEHRGGFAAFRFDVTEALHVGADNVIAVKVDNAKADIIPLEGDFTVFGGLYRMAHVISTDAVHIRTDDFGSDGVFLTPAHVTSDAADLKILTEVRNDSPAARDVTVKTTVFDAQDHMVTSLAKRLIAPAGVSTDVVQDTVLKKPRLWDGAADPYLYHAVVELRAGDRVIDSVREPLGFRSYAVSPETGFSLNGKYLDLHGVNKHQDGLDQGWAVADAQQDADFALIKELGANIVRLSHYQHSQHTLDLCDKLGIVTWAEIPLIDVFEKNDRFADNVRQQLTELIKQNYNHPAICFWSLSNELGGQAAPLLASLDKTAHTLDPSRLTVLASNRYDYDPINFQTDVLGYNRYFGWYYRRTTDLAAWADRFHARYPLTPFGITEYGAGASVAFHGDEPQPIDHTEEYQAVYHETAWSVMSERPYLWCKLVWNMFDFAVDARKEGDHAGRNDKGLVTYDRRTRKDAFYFYKANWSKEPTVYITGRRYDNRFGAKRTIKVYSSAARVNLVVNGADLGDRTSEDHVFEWRDALMNAGANTVVASATIDDKKISDIVTWQVPPRLPDGGYTITDGATYLRLDAPKTGRRAGAQIREWRADAANNQIWNLTAVADGSYTIQNADSGFYLSAAQIQGNWTLVQQRAAAGPQTWRIEPAIFGSRLVNQPSGMILDNVNGFLTTEGMGVTFIPTRDDGRAGWTLQPALPLDAAGNAIKSNPENSGETQ</sequence>
<dbReference type="Gene3D" id="2.60.40.10">
    <property type="entry name" value="Immunoglobulins"/>
    <property type="match status" value="2"/>
</dbReference>
<dbReference type="Pfam" id="PF14200">
    <property type="entry name" value="RicinB_lectin_2"/>
    <property type="match status" value="1"/>
</dbReference>
<name>A0A402CXW7_9BACT</name>
<dbReference type="EMBL" id="AP025739">
    <property type="protein sequence ID" value="BDI32143.1"/>
    <property type="molecule type" value="Genomic_DNA"/>
</dbReference>
<dbReference type="Pfam" id="PF02836">
    <property type="entry name" value="Glyco_hydro_2_C"/>
    <property type="match status" value="1"/>
</dbReference>
<dbReference type="RefSeq" id="WP_165864293.1">
    <property type="nucleotide sequence ID" value="NZ_AP025739.1"/>
</dbReference>
<dbReference type="GO" id="GO:0005975">
    <property type="term" value="P:carbohydrate metabolic process"/>
    <property type="evidence" value="ECO:0007669"/>
    <property type="project" value="InterPro"/>
</dbReference>
<reference evidence="8 9" key="1">
    <citation type="journal article" date="2019" name="Int. J. Syst. Evol. Microbiol.">
        <title>Capsulimonas corticalis gen. nov., sp. nov., an aerobic capsulated bacterium, of a novel bacterial order, Capsulimonadales ord. nov., of the class Armatimonadia of the phylum Armatimonadetes.</title>
        <authorList>
            <person name="Li J."/>
            <person name="Kudo C."/>
            <person name="Tonouchi A."/>
        </authorList>
    </citation>
    <scope>NUCLEOTIDE SEQUENCE [LARGE SCALE GENOMIC DNA]</scope>
    <source>
        <strain evidence="8 9">AX-7</strain>
    </source>
</reference>
<dbReference type="Pfam" id="PF00703">
    <property type="entry name" value="Glyco_hydro_2"/>
    <property type="match status" value="1"/>
</dbReference>
<dbReference type="SUPFAM" id="SSF50370">
    <property type="entry name" value="Ricin B-like lectins"/>
    <property type="match status" value="1"/>
</dbReference>
<dbReference type="PANTHER" id="PTHR42732">
    <property type="entry name" value="BETA-GALACTOSIDASE"/>
    <property type="match status" value="1"/>
</dbReference>
<evidence type="ECO:0000313" key="8">
    <source>
        <dbReference type="EMBL" id="BDI32143.1"/>
    </source>
</evidence>
<evidence type="ECO:0000259" key="4">
    <source>
        <dbReference type="Pfam" id="PF00703"/>
    </source>
</evidence>
<accession>A0A402CXW7</accession>
<feature type="domain" description="Glycoside hydrolase family 2 catalytic" evidence="5">
    <location>
        <begin position="323"/>
        <end position="604"/>
    </location>
</feature>
<dbReference type="InterPro" id="IPR013783">
    <property type="entry name" value="Ig-like_fold"/>
</dbReference>
<keyword evidence="2" id="KW-0378">Hydrolase</keyword>
<evidence type="ECO:0000313" key="9">
    <source>
        <dbReference type="Proteomes" id="UP000287394"/>
    </source>
</evidence>
<gene>
    <name evidence="8" type="ORF">CCAX7_41940</name>
</gene>
<dbReference type="InterPro" id="IPR017853">
    <property type="entry name" value="GH"/>
</dbReference>
<dbReference type="Pfam" id="PF22666">
    <property type="entry name" value="Glyco_hydro_2_N2"/>
    <property type="match status" value="1"/>
</dbReference>
<keyword evidence="9" id="KW-1185">Reference proteome</keyword>
<dbReference type="InterPro" id="IPR051913">
    <property type="entry name" value="GH2_Domain-Containing"/>
</dbReference>
<evidence type="ECO:0000259" key="7">
    <source>
        <dbReference type="Pfam" id="PF22666"/>
    </source>
</evidence>
<dbReference type="InterPro" id="IPR035992">
    <property type="entry name" value="Ricin_B-like_lectins"/>
</dbReference>
<keyword evidence="3" id="KW-0326">Glycosidase</keyword>
<dbReference type="AlphaFoldDB" id="A0A402CXW7"/>
<feature type="domain" description="Glycoside hydrolase family 2 immunoglobulin-like beta-sandwich" evidence="4">
    <location>
        <begin position="208"/>
        <end position="313"/>
    </location>
</feature>
<organism evidence="8 9">
    <name type="scientific">Capsulimonas corticalis</name>
    <dbReference type="NCBI Taxonomy" id="2219043"/>
    <lineage>
        <taxon>Bacteria</taxon>
        <taxon>Bacillati</taxon>
        <taxon>Armatimonadota</taxon>
        <taxon>Armatimonadia</taxon>
        <taxon>Capsulimonadales</taxon>
        <taxon>Capsulimonadaceae</taxon>
        <taxon>Capsulimonas</taxon>
    </lineage>
</organism>
<dbReference type="SUPFAM" id="SSF49303">
    <property type="entry name" value="beta-Galactosidase/glucuronidase domain"/>
    <property type="match status" value="1"/>
</dbReference>
<proteinExistence type="inferred from homology"/>
<comment type="similarity">
    <text evidence="1">Belongs to the glycosyl hydrolase 2 family.</text>
</comment>
<dbReference type="PANTHER" id="PTHR42732:SF1">
    <property type="entry name" value="BETA-MANNOSIDASE"/>
    <property type="match status" value="1"/>
</dbReference>
<dbReference type="InterPro" id="IPR006101">
    <property type="entry name" value="Glyco_hydro_2"/>
</dbReference>
<dbReference type="PRINTS" id="PR00132">
    <property type="entry name" value="GLHYDRLASE2"/>
</dbReference>
<protein>
    <submittedName>
        <fullName evidence="8">Uncharacterized protein</fullName>
    </submittedName>
</protein>
<dbReference type="Gene3D" id="3.20.20.80">
    <property type="entry name" value="Glycosidases"/>
    <property type="match status" value="1"/>
</dbReference>
<evidence type="ECO:0000256" key="1">
    <source>
        <dbReference type="ARBA" id="ARBA00007401"/>
    </source>
</evidence>
<evidence type="ECO:0000256" key="3">
    <source>
        <dbReference type="ARBA" id="ARBA00023295"/>
    </source>
</evidence>
<dbReference type="InterPro" id="IPR054593">
    <property type="entry name" value="Beta-mannosidase-like_N2"/>
</dbReference>